<dbReference type="PROSITE" id="PS50858">
    <property type="entry name" value="BSD"/>
    <property type="match status" value="1"/>
</dbReference>
<evidence type="ECO:0000256" key="1">
    <source>
        <dbReference type="SAM" id="MobiDB-lite"/>
    </source>
</evidence>
<proteinExistence type="predicted"/>
<keyword evidence="4" id="KW-1185">Reference proteome</keyword>
<dbReference type="SMART" id="SM00751">
    <property type="entry name" value="BSD"/>
    <property type="match status" value="1"/>
</dbReference>
<dbReference type="PANTHER" id="PTHR31923:SF3">
    <property type="entry name" value="BSD DOMAIN-CONTAINING PROTEIN"/>
    <property type="match status" value="1"/>
</dbReference>
<evidence type="ECO:0000313" key="3">
    <source>
        <dbReference type="EMBL" id="KAI3957847.1"/>
    </source>
</evidence>
<gene>
    <name evidence="3" type="ORF">MKW98_008321</name>
</gene>
<feature type="domain" description="BSD" evidence="2">
    <location>
        <begin position="91"/>
        <end position="136"/>
    </location>
</feature>
<dbReference type="Proteomes" id="UP001202328">
    <property type="component" value="Unassembled WGS sequence"/>
</dbReference>
<evidence type="ECO:0000259" key="2">
    <source>
        <dbReference type="PROSITE" id="PS50858"/>
    </source>
</evidence>
<feature type="region of interest" description="Disordered" evidence="1">
    <location>
        <begin position="1"/>
        <end position="47"/>
    </location>
</feature>
<dbReference type="Gene3D" id="1.10.3970.10">
    <property type="entry name" value="BSD domain"/>
    <property type="match status" value="1"/>
</dbReference>
<sequence length="188" mass="22055">MDFSSWIRKTLLKKNKSDPSNPSSSQTEPNLKQRKVKEAEEEEEELGVTDELKDFVKSLSVETFKNFSLQQDDNQVKTVNGSDNVQKDLGEWQERHAMLVLTKVKEISLHRYVLCPRYLKDRQFWQIYFMLVKNYVSPFELRAIRKAKLRRMAMDDGNLVESPAYEVEMAEAKQSRRSLPSENDVDFV</sequence>
<dbReference type="Pfam" id="PF03909">
    <property type="entry name" value="BSD"/>
    <property type="match status" value="1"/>
</dbReference>
<dbReference type="InterPro" id="IPR005607">
    <property type="entry name" value="BSD_dom"/>
</dbReference>
<reference evidence="3" key="1">
    <citation type="submission" date="2022-04" db="EMBL/GenBank/DDBJ databases">
        <title>A functionally conserved STORR gene fusion in Papaver species that diverged 16.8 million years ago.</title>
        <authorList>
            <person name="Catania T."/>
        </authorList>
    </citation>
    <scope>NUCLEOTIDE SEQUENCE</scope>
    <source>
        <strain evidence="3">S-188037</strain>
    </source>
</reference>
<comment type="caution">
    <text evidence="3">The sequence shown here is derived from an EMBL/GenBank/DDBJ whole genome shotgun (WGS) entry which is preliminary data.</text>
</comment>
<organism evidence="3 4">
    <name type="scientific">Papaver atlanticum</name>
    <dbReference type="NCBI Taxonomy" id="357466"/>
    <lineage>
        <taxon>Eukaryota</taxon>
        <taxon>Viridiplantae</taxon>
        <taxon>Streptophyta</taxon>
        <taxon>Embryophyta</taxon>
        <taxon>Tracheophyta</taxon>
        <taxon>Spermatophyta</taxon>
        <taxon>Magnoliopsida</taxon>
        <taxon>Ranunculales</taxon>
        <taxon>Papaveraceae</taxon>
        <taxon>Papaveroideae</taxon>
        <taxon>Papaver</taxon>
    </lineage>
</organism>
<dbReference type="EMBL" id="JAJJMB010001204">
    <property type="protein sequence ID" value="KAI3957847.1"/>
    <property type="molecule type" value="Genomic_DNA"/>
</dbReference>
<name>A0AAD4XY71_9MAGN</name>
<dbReference type="PANTHER" id="PTHR31923">
    <property type="entry name" value="BSD DOMAIN-CONTAINING PROTEIN"/>
    <property type="match status" value="1"/>
</dbReference>
<dbReference type="InterPro" id="IPR035925">
    <property type="entry name" value="BSD_dom_sf"/>
</dbReference>
<dbReference type="AlphaFoldDB" id="A0AAD4XY71"/>
<dbReference type="SUPFAM" id="SSF140383">
    <property type="entry name" value="BSD domain-like"/>
    <property type="match status" value="1"/>
</dbReference>
<protein>
    <recommendedName>
        <fullName evidence="2">BSD domain-containing protein</fullName>
    </recommendedName>
</protein>
<accession>A0AAD4XY71</accession>
<evidence type="ECO:0000313" key="4">
    <source>
        <dbReference type="Proteomes" id="UP001202328"/>
    </source>
</evidence>